<dbReference type="Gene3D" id="3.30.710.10">
    <property type="entry name" value="Potassium Channel Kv1.1, Chain A"/>
    <property type="match status" value="1"/>
</dbReference>
<dbReference type="PROSITE" id="PS50097">
    <property type="entry name" value="BTB"/>
    <property type="match status" value="1"/>
</dbReference>
<gene>
    <name evidence="2" type="ORF">ODALV1_LOCUS9170</name>
</gene>
<name>A0ABP1QAJ0_9HEXA</name>
<dbReference type="InterPro" id="IPR000210">
    <property type="entry name" value="BTB/POZ_dom"/>
</dbReference>
<sequence length="401" mass="45850">MEHDTSSSITLQKNVTFFLEDASKGLSKAYFAFPTLPNAKPSYRLHGCLWTYKYYFEQALHPSGQKIDSDACQMYLYLMKNNDNSDIELQLYCDSGSKASIGGWALNEMKWVTVKIAFINPETRQIMTYKKESEGPSPCGKLLCPCKQAKLCFRKQNFCSPEYLQSFFVINKCSKPRYGMSTSYYCSLDAFVTVTLFRENPNTAFSKINVHDLYWKSQREASKRIFNAKIGTDFKLEVNGQEFPCHKCILAGHSELFTRMFTNENKRKPATGLAMESMSVAGVESFLKYLYYGDTSFSQLPPSIALELMKAGEKYSIPHLGKASYEILSSKSYDEFDSNTAMKLFLFASNTLQYVALKRTALLCFAKKYVELVKSEEFAKLFEENREVAQEILIKIHKTSK</sequence>
<protein>
    <recommendedName>
        <fullName evidence="1">BTB domain-containing protein</fullName>
    </recommendedName>
</protein>
<evidence type="ECO:0000259" key="1">
    <source>
        <dbReference type="PROSITE" id="PS50097"/>
    </source>
</evidence>
<proteinExistence type="predicted"/>
<accession>A0ABP1QAJ0</accession>
<reference evidence="2 3" key="1">
    <citation type="submission" date="2024-08" db="EMBL/GenBank/DDBJ databases">
        <authorList>
            <person name="Cucini C."/>
            <person name="Frati F."/>
        </authorList>
    </citation>
    <scope>NUCLEOTIDE SEQUENCE [LARGE SCALE GENOMIC DNA]</scope>
</reference>
<comment type="caution">
    <text evidence="2">The sequence shown here is derived from an EMBL/GenBank/DDBJ whole genome shotgun (WGS) entry which is preliminary data.</text>
</comment>
<evidence type="ECO:0000313" key="2">
    <source>
        <dbReference type="EMBL" id="CAL8095759.1"/>
    </source>
</evidence>
<feature type="domain" description="BTB" evidence="1">
    <location>
        <begin position="232"/>
        <end position="299"/>
    </location>
</feature>
<keyword evidence="3" id="KW-1185">Reference proteome</keyword>
<dbReference type="InterPro" id="IPR011333">
    <property type="entry name" value="SKP1/BTB/POZ_sf"/>
</dbReference>
<dbReference type="PANTHER" id="PTHR24413">
    <property type="entry name" value="SPECKLE-TYPE POZ PROTEIN"/>
    <property type="match status" value="1"/>
</dbReference>
<evidence type="ECO:0000313" key="3">
    <source>
        <dbReference type="Proteomes" id="UP001642540"/>
    </source>
</evidence>
<organism evidence="2 3">
    <name type="scientific">Orchesella dallaii</name>
    <dbReference type="NCBI Taxonomy" id="48710"/>
    <lineage>
        <taxon>Eukaryota</taxon>
        <taxon>Metazoa</taxon>
        <taxon>Ecdysozoa</taxon>
        <taxon>Arthropoda</taxon>
        <taxon>Hexapoda</taxon>
        <taxon>Collembola</taxon>
        <taxon>Entomobryomorpha</taxon>
        <taxon>Entomobryoidea</taxon>
        <taxon>Orchesellidae</taxon>
        <taxon>Orchesellinae</taxon>
        <taxon>Orchesella</taxon>
    </lineage>
</organism>
<dbReference type="SMART" id="SM00225">
    <property type="entry name" value="BTB"/>
    <property type="match status" value="1"/>
</dbReference>
<dbReference type="Pfam" id="PF00651">
    <property type="entry name" value="BTB"/>
    <property type="match status" value="1"/>
</dbReference>
<dbReference type="EMBL" id="CAXLJM020000027">
    <property type="protein sequence ID" value="CAL8095759.1"/>
    <property type="molecule type" value="Genomic_DNA"/>
</dbReference>
<dbReference type="SUPFAM" id="SSF54695">
    <property type="entry name" value="POZ domain"/>
    <property type="match status" value="1"/>
</dbReference>
<dbReference type="CDD" id="cd18186">
    <property type="entry name" value="BTB_POZ_ZBTB_KLHL-like"/>
    <property type="match status" value="1"/>
</dbReference>
<dbReference type="Proteomes" id="UP001642540">
    <property type="component" value="Unassembled WGS sequence"/>
</dbReference>